<keyword evidence="4" id="KW-1185">Reference proteome</keyword>
<protein>
    <submittedName>
        <fullName evidence="3">Signal transduction histidine kinase</fullName>
    </submittedName>
</protein>
<feature type="transmembrane region" description="Helical" evidence="1">
    <location>
        <begin position="208"/>
        <end position="230"/>
    </location>
</feature>
<feature type="transmembrane region" description="Helical" evidence="1">
    <location>
        <begin position="268"/>
        <end position="285"/>
    </location>
</feature>
<feature type="transmembrane region" description="Helical" evidence="1">
    <location>
        <begin position="9"/>
        <end position="29"/>
    </location>
</feature>
<dbReference type="InterPro" id="IPR036890">
    <property type="entry name" value="HATPase_C_sf"/>
</dbReference>
<name>F4L3J1_HALH1</name>
<dbReference type="SUPFAM" id="SSF55874">
    <property type="entry name" value="ATPase domain of HSP90 chaperone/DNA topoisomerase II/histidine kinase"/>
    <property type="match status" value="1"/>
</dbReference>
<dbReference type="RefSeq" id="WP_013767503.1">
    <property type="nucleotide sequence ID" value="NC_015510.1"/>
</dbReference>
<dbReference type="KEGG" id="hhy:Halhy_5142"/>
<dbReference type="GO" id="GO:0016020">
    <property type="term" value="C:membrane"/>
    <property type="evidence" value="ECO:0007669"/>
    <property type="project" value="InterPro"/>
</dbReference>
<keyword evidence="3" id="KW-0418">Kinase</keyword>
<feature type="domain" description="Signal transduction histidine kinase internal region" evidence="2">
    <location>
        <begin position="305"/>
        <end position="383"/>
    </location>
</feature>
<dbReference type="PANTHER" id="PTHR34220">
    <property type="entry name" value="SENSOR HISTIDINE KINASE YPDA"/>
    <property type="match status" value="1"/>
</dbReference>
<dbReference type="OrthoDB" id="9792992at2"/>
<dbReference type="Pfam" id="PF06580">
    <property type="entry name" value="His_kinase"/>
    <property type="match status" value="1"/>
</dbReference>
<accession>F4L3J1</accession>
<dbReference type="GO" id="GO:0000155">
    <property type="term" value="F:phosphorelay sensor kinase activity"/>
    <property type="evidence" value="ECO:0007669"/>
    <property type="project" value="InterPro"/>
</dbReference>
<reference key="2">
    <citation type="submission" date="2011-04" db="EMBL/GenBank/DDBJ databases">
        <title>Complete sequence of chromosome of Haliscomenobacter hydrossis DSM 1100.</title>
        <authorList>
            <consortium name="US DOE Joint Genome Institute (JGI-PGF)"/>
            <person name="Lucas S."/>
            <person name="Han J."/>
            <person name="Lapidus A."/>
            <person name="Bruce D."/>
            <person name="Goodwin L."/>
            <person name="Pitluck S."/>
            <person name="Peters L."/>
            <person name="Kyrpides N."/>
            <person name="Mavromatis K."/>
            <person name="Ivanova N."/>
            <person name="Ovchinnikova G."/>
            <person name="Pagani I."/>
            <person name="Daligault H."/>
            <person name="Detter J.C."/>
            <person name="Han C."/>
            <person name="Land M."/>
            <person name="Hauser L."/>
            <person name="Markowitz V."/>
            <person name="Cheng J.-F."/>
            <person name="Hugenholtz P."/>
            <person name="Woyke T."/>
            <person name="Wu D."/>
            <person name="Verbarg S."/>
            <person name="Frueling A."/>
            <person name="Brambilla E."/>
            <person name="Klenk H.-P."/>
            <person name="Eisen J.A."/>
        </authorList>
    </citation>
    <scope>NUCLEOTIDE SEQUENCE</scope>
    <source>
        <strain>DSM 1100</strain>
    </source>
</reference>
<dbReference type="Gene3D" id="3.30.565.10">
    <property type="entry name" value="Histidine kinase-like ATPase, C-terminal domain"/>
    <property type="match status" value="1"/>
</dbReference>
<dbReference type="PANTHER" id="PTHR34220:SF7">
    <property type="entry name" value="SENSOR HISTIDINE KINASE YPDA"/>
    <property type="match status" value="1"/>
</dbReference>
<sequence>MATIEKRNWGLGFLLSVVLAAGMIVNSYINFQEAQDQCFQCFEGQYDFLKNDLFPTAVLWLGGLLAGLVFHFYVTPAIVRQQFGIVAILASIIGLFLIFVAASGYGLTNIDLWGNDGESGPEAFRYFSALHVIQDGLKIFMVILAYEAVAELYYFLVARAKENRSLVLKTLAEFILFSAVLFMLWYVAKLSYIVITDNDYSESRIAQLRHWIIPIVVLHLHWFYRCIPIIEGGFAGDNRFRFAELLVVPILILIFLPSLPQYHLDRDLLLPLLGIHGLGIGSAYLRSIFIGEKQTFLTEVTQTSAELGALRAQINPHFLFNALNTLYAIAMKENSEKTADGIQKLGDMMRFMLHENHQNRIPLAKEIEYLHNLISIQELRLDENQQIELKINLQNPDRDVFIAPMLLNPFVENAFKHGISFRNASWIYITLTHDPEHIFFKVHNSYHPKNDNELDPEKDSHGIGLDNVRKRLELLYPDKHELSIQVSDHDYFVSLVLTIA</sequence>
<dbReference type="HOGENOM" id="CLU_020473_1_2_10"/>
<dbReference type="InterPro" id="IPR010559">
    <property type="entry name" value="Sig_transdc_His_kin_internal"/>
</dbReference>
<keyword evidence="1" id="KW-0472">Membrane</keyword>
<organism evidence="3 4">
    <name type="scientific">Haliscomenobacter hydrossis (strain ATCC 27775 / DSM 1100 / LMG 10767 / O)</name>
    <dbReference type="NCBI Taxonomy" id="760192"/>
    <lineage>
        <taxon>Bacteria</taxon>
        <taxon>Pseudomonadati</taxon>
        <taxon>Bacteroidota</taxon>
        <taxon>Saprospiria</taxon>
        <taxon>Saprospirales</taxon>
        <taxon>Haliscomenobacteraceae</taxon>
        <taxon>Haliscomenobacter</taxon>
    </lineage>
</organism>
<feature type="transmembrane region" description="Helical" evidence="1">
    <location>
        <begin position="53"/>
        <end position="74"/>
    </location>
</feature>
<evidence type="ECO:0000256" key="1">
    <source>
        <dbReference type="SAM" id="Phobius"/>
    </source>
</evidence>
<feature type="transmembrane region" description="Helical" evidence="1">
    <location>
        <begin position="139"/>
        <end position="158"/>
    </location>
</feature>
<dbReference type="EMBL" id="CP002691">
    <property type="protein sequence ID" value="AEE52968.1"/>
    <property type="molecule type" value="Genomic_DNA"/>
</dbReference>
<dbReference type="InterPro" id="IPR050640">
    <property type="entry name" value="Bact_2-comp_sensor_kinase"/>
</dbReference>
<keyword evidence="1" id="KW-1133">Transmembrane helix</keyword>
<keyword evidence="1" id="KW-0812">Transmembrane</keyword>
<keyword evidence="3" id="KW-0808">Transferase</keyword>
<dbReference type="eggNOG" id="COG2972">
    <property type="taxonomic scope" value="Bacteria"/>
</dbReference>
<reference evidence="3 4" key="1">
    <citation type="journal article" date="2011" name="Stand. Genomic Sci.">
        <title>Complete genome sequence of Haliscomenobacter hydrossis type strain (O).</title>
        <authorList>
            <consortium name="US DOE Joint Genome Institute (JGI-PGF)"/>
            <person name="Daligault H."/>
            <person name="Lapidus A."/>
            <person name="Zeytun A."/>
            <person name="Nolan M."/>
            <person name="Lucas S."/>
            <person name="Del Rio T.G."/>
            <person name="Tice H."/>
            <person name="Cheng J.F."/>
            <person name="Tapia R."/>
            <person name="Han C."/>
            <person name="Goodwin L."/>
            <person name="Pitluck S."/>
            <person name="Liolios K."/>
            <person name="Pagani I."/>
            <person name="Ivanova N."/>
            <person name="Huntemann M."/>
            <person name="Mavromatis K."/>
            <person name="Mikhailova N."/>
            <person name="Pati A."/>
            <person name="Chen A."/>
            <person name="Palaniappan K."/>
            <person name="Land M."/>
            <person name="Hauser L."/>
            <person name="Brambilla E.M."/>
            <person name="Rohde M."/>
            <person name="Verbarg S."/>
            <person name="Goker M."/>
            <person name="Bristow J."/>
            <person name="Eisen J.A."/>
            <person name="Markowitz V."/>
            <person name="Hugenholtz P."/>
            <person name="Kyrpides N.C."/>
            <person name="Klenk H.P."/>
            <person name="Woyke T."/>
        </authorList>
    </citation>
    <scope>NUCLEOTIDE SEQUENCE [LARGE SCALE GENOMIC DNA]</scope>
    <source>
        <strain evidence="4">ATCC 27775 / DSM 1100 / LMG 10767 / O</strain>
    </source>
</reference>
<feature type="transmembrane region" description="Helical" evidence="1">
    <location>
        <begin position="242"/>
        <end position="262"/>
    </location>
</feature>
<gene>
    <name evidence="3" type="ordered locus">Halhy_5142</name>
</gene>
<dbReference type="Proteomes" id="UP000008461">
    <property type="component" value="Chromosome"/>
</dbReference>
<evidence type="ECO:0000313" key="3">
    <source>
        <dbReference type="EMBL" id="AEE52968.1"/>
    </source>
</evidence>
<dbReference type="AlphaFoldDB" id="F4L3J1"/>
<dbReference type="STRING" id="760192.Halhy_5142"/>
<proteinExistence type="predicted"/>
<evidence type="ECO:0000259" key="2">
    <source>
        <dbReference type="Pfam" id="PF06580"/>
    </source>
</evidence>
<feature type="transmembrane region" description="Helical" evidence="1">
    <location>
        <begin position="86"/>
        <end position="107"/>
    </location>
</feature>
<feature type="transmembrane region" description="Helical" evidence="1">
    <location>
        <begin position="170"/>
        <end position="188"/>
    </location>
</feature>
<evidence type="ECO:0000313" key="4">
    <source>
        <dbReference type="Proteomes" id="UP000008461"/>
    </source>
</evidence>